<dbReference type="RefSeq" id="WP_158222164.1">
    <property type="nucleotide sequence ID" value="NZ_FRAW01000009.1"/>
</dbReference>
<name>A0A1M6TD07_9BACT</name>
<evidence type="ECO:0000313" key="4">
    <source>
        <dbReference type="EMBL" id="SJZ80023.1"/>
    </source>
</evidence>
<dbReference type="EMBL" id="FUWU01000026">
    <property type="protein sequence ID" value="SJZ80023.1"/>
    <property type="molecule type" value="Genomic_DNA"/>
</dbReference>
<keyword evidence="2" id="KW-1133">Transmembrane helix</keyword>
<dbReference type="Proteomes" id="UP000190449">
    <property type="component" value="Unassembled WGS sequence"/>
</dbReference>
<evidence type="ECO:0000313" key="3">
    <source>
        <dbReference type="EMBL" id="SHK54851.1"/>
    </source>
</evidence>
<evidence type="ECO:0000256" key="1">
    <source>
        <dbReference type="SAM" id="MobiDB-lite"/>
    </source>
</evidence>
<dbReference type="STRING" id="28122.SAMN02745108_01632"/>
<feature type="transmembrane region" description="Helical" evidence="2">
    <location>
        <begin position="27"/>
        <end position="46"/>
    </location>
</feature>
<sequence length="48" mass="5480">MSRRERRKAKQDAKHFTPPKRNKMSSAGIAILAVIVVVAWIAFVMVRN</sequence>
<dbReference type="AlphaFoldDB" id="A0A1M6TD07"/>
<accession>A0A1T4NLK3</accession>
<evidence type="ECO:0000256" key="2">
    <source>
        <dbReference type="SAM" id="Phobius"/>
    </source>
</evidence>
<keyword evidence="2" id="KW-0472">Membrane</keyword>
<protein>
    <submittedName>
        <fullName evidence="3">Uncharacterized protein</fullName>
    </submittedName>
</protein>
<reference evidence="3" key="2">
    <citation type="submission" date="2016-11" db="EMBL/GenBank/DDBJ databases">
        <authorList>
            <person name="Jaros S."/>
            <person name="Januszkiewicz K."/>
            <person name="Wedrychowicz H."/>
        </authorList>
    </citation>
    <scope>NUCLEOTIDE SEQUENCE [LARGE SCALE GENOMIC DNA]</scope>
    <source>
        <strain evidence="3">UWOS</strain>
    </source>
</reference>
<evidence type="ECO:0000313" key="6">
    <source>
        <dbReference type="Proteomes" id="UP000190449"/>
    </source>
</evidence>
<keyword evidence="2" id="KW-0812">Transmembrane</keyword>
<feature type="region of interest" description="Disordered" evidence="1">
    <location>
        <begin position="1"/>
        <end position="22"/>
    </location>
</feature>
<evidence type="ECO:0000313" key="5">
    <source>
        <dbReference type="Proteomes" id="UP000184275"/>
    </source>
</evidence>
<dbReference type="Proteomes" id="UP000184275">
    <property type="component" value="Unassembled WGS sequence"/>
</dbReference>
<proteinExistence type="predicted"/>
<reference evidence="4 6" key="3">
    <citation type="submission" date="2017-02" db="EMBL/GenBank/DDBJ databases">
        <authorList>
            <person name="Peterson S.W."/>
        </authorList>
    </citation>
    <scope>NUCLEOTIDE SEQUENCE [LARGE SCALE GENOMIC DNA]</scope>
    <source>
        <strain evidence="4 6">ATCC 43854</strain>
    </source>
</reference>
<dbReference type="EMBL" id="FRAW01000009">
    <property type="protein sequence ID" value="SHK54851.1"/>
    <property type="molecule type" value="Genomic_DNA"/>
</dbReference>
<organism evidence="3 5">
    <name type="scientific">Fibrobacter intestinalis</name>
    <dbReference type="NCBI Taxonomy" id="28122"/>
    <lineage>
        <taxon>Bacteria</taxon>
        <taxon>Pseudomonadati</taxon>
        <taxon>Fibrobacterota</taxon>
        <taxon>Fibrobacteria</taxon>
        <taxon>Fibrobacterales</taxon>
        <taxon>Fibrobacteraceae</taxon>
        <taxon>Fibrobacter</taxon>
    </lineage>
</organism>
<keyword evidence="5" id="KW-1185">Reference proteome</keyword>
<accession>A0A1M6TD07</accession>
<gene>
    <name evidence="4" type="ORF">SAMN02745108_01632</name>
    <name evidence="3" type="ORF">SAMN05720469_10978</name>
</gene>
<reference evidence="5" key="1">
    <citation type="submission" date="2016-11" db="EMBL/GenBank/DDBJ databases">
        <authorList>
            <person name="Varghese N."/>
            <person name="Submissions S."/>
        </authorList>
    </citation>
    <scope>NUCLEOTIDE SEQUENCE [LARGE SCALE GENOMIC DNA]</scope>
    <source>
        <strain evidence="5">UWOS</strain>
    </source>
</reference>